<name>A0ABW6ATJ3_9BACT</name>
<sequence>MFDSGLKVIKAADLMDAFKANYMAGADKYRTLDRDATICVDEHSQGAAADFDDEQSRPEIDRGQFGTC</sequence>
<keyword evidence="3" id="KW-1185">Reference proteome</keyword>
<comment type="caution">
    <text evidence="2">The sequence shown here is derived from an EMBL/GenBank/DDBJ whole genome shotgun (WGS) entry which is preliminary data.</text>
</comment>
<evidence type="ECO:0000256" key="1">
    <source>
        <dbReference type="SAM" id="MobiDB-lite"/>
    </source>
</evidence>
<accession>A0ABW6ATJ3</accession>
<gene>
    <name evidence="2" type="ORF">ACFS25_26590</name>
</gene>
<reference evidence="3" key="1">
    <citation type="journal article" date="2019" name="Int. J. Syst. Evol. Microbiol.">
        <title>The Global Catalogue of Microorganisms (GCM) 10K type strain sequencing project: providing services to taxonomists for standard genome sequencing and annotation.</title>
        <authorList>
            <consortium name="The Broad Institute Genomics Platform"/>
            <consortium name="The Broad Institute Genome Sequencing Center for Infectious Disease"/>
            <person name="Wu L."/>
            <person name="Ma J."/>
        </authorList>
    </citation>
    <scope>NUCLEOTIDE SEQUENCE [LARGE SCALE GENOMIC DNA]</scope>
    <source>
        <strain evidence="3">KCTC 52490</strain>
    </source>
</reference>
<feature type="region of interest" description="Disordered" evidence="1">
    <location>
        <begin position="47"/>
        <end position="68"/>
    </location>
</feature>
<dbReference type="RefSeq" id="WP_381507310.1">
    <property type="nucleotide sequence ID" value="NZ_JBHUOM010000025.1"/>
</dbReference>
<organism evidence="2 3">
    <name type="scientific">Spirosoma flavum</name>
    <dbReference type="NCBI Taxonomy" id="2048557"/>
    <lineage>
        <taxon>Bacteria</taxon>
        <taxon>Pseudomonadati</taxon>
        <taxon>Bacteroidota</taxon>
        <taxon>Cytophagia</taxon>
        <taxon>Cytophagales</taxon>
        <taxon>Cytophagaceae</taxon>
        <taxon>Spirosoma</taxon>
    </lineage>
</organism>
<protein>
    <submittedName>
        <fullName evidence="2">Uncharacterized protein</fullName>
    </submittedName>
</protein>
<evidence type="ECO:0000313" key="3">
    <source>
        <dbReference type="Proteomes" id="UP001597512"/>
    </source>
</evidence>
<evidence type="ECO:0000313" key="2">
    <source>
        <dbReference type="EMBL" id="MFD2937369.1"/>
    </source>
</evidence>
<proteinExistence type="predicted"/>
<dbReference type="Proteomes" id="UP001597512">
    <property type="component" value="Unassembled WGS sequence"/>
</dbReference>
<dbReference type="EMBL" id="JBHUOM010000025">
    <property type="protein sequence ID" value="MFD2937369.1"/>
    <property type="molecule type" value="Genomic_DNA"/>
</dbReference>